<keyword evidence="4" id="KW-0067">ATP-binding</keyword>
<protein>
    <recommendedName>
        <fullName evidence="7">Serine-threonine/tyrosine-protein kinase catalytic domain-containing protein</fullName>
    </recommendedName>
</protein>
<evidence type="ECO:0000313" key="6">
    <source>
        <dbReference type="Proteomes" id="UP000467841"/>
    </source>
</evidence>
<accession>A0A6D2IJX3</accession>
<keyword evidence="6" id="KW-1185">Reference proteome</keyword>
<organism evidence="5 6">
    <name type="scientific">Microthlaspi erraticum</name>
    <dbReference type="NCBI Taxonomy" id="1685480"/>
    <lineage>
        <taxon>Eukaryota</taxon>
        <taxon>Viridiplantae</taxon>
        <taxon>Streptophyta</taxon>
        <taxon>Embryophyta</taxon>
        <taxon>Tracheophyta</taxon>
        <taxon>Spermatophyta</taxon>
        <taxon>Magnoliopsida</taxon>
        <taxon>eudicotyledons</taxon>
        <taxon>Gunneridae</taxon>
        <taxon>Pentapetalae</taxon>
        <taxon>rosids</taxon>
        <taxon>malvids</taxon>
        <taxon>Brassicales</taxon>
        <taxon>Brassicaceae</taxon>
        <taxon>Coluteocarpeae</taxon>
        <taxon>Microthlaspi</taxon>
    </lineage>
</organism>
<dbReference type="Proteomes" id="UP000467841">
    <property type="component" value="Unassembled WGS sequence"/>
</dbReference>
<keyword evidence="2" id="KW-0547">Nucleotide-binding</keyword>
<name>A0A6D2IJX3_9BRAS</name>
<dbReference type="GO" id="GO:0005524">
    <property type="term" value="F:ATP binding"/>
    <property type="evidence" value="ECO:0007669"/>
    <property type="project" value="UniProtKB-KW"/>
</dbReference>
<dbReference type="InterPro" id="IPR052059">
    <property type="entry name" value="CR_Ser/Thr_kinase"/>
</dbReference>
<keyword evidence="1" id="KW-0808">Transferase</keyword>
<dbReference type="GO" id="GO:0016301">
    <property type="term" value="F:kinase activity"/>
    <property type="evidence" value="ECO:0007669"/>
    <property type="project" value="UniProtKB-KW"/>
</dbReference>
<dbReference type="OrthoDB" id="1091293at2759"/>
<comment type="caution">
    <text evidence="5">The sequence shown here is derived from an EMBL/GenBank/DDBJ whole genome shotgun (WGS) entry which is preliminary data.</text>
</comment>
<evidence type="ECO:0008006" key="7">
    <source>
        <dbReference type="Google" id="ProtNLM"/>
    </source>
</evidence>
<evidence type="ECO:0000313" key="5">
    <source>
        <dbReference type="EMBL" id="CAA7030597.1"/>
    </source>
</evidence>
<proteinExistence type="predicted"/>
<keyword evidence="3" id="KW-0418">Kinase</keyword>
<evidence type="ECO:0000256" key="3">
    <source>
        <dbReference type="ARBA" id="ARBA00022777"/>
    </source>
</evidence>
<evidence type="ECO:0000256" key="4">
    <source>
        <dbReference type="ARBA" id="ARBA00022840"/>
    </source>
</evidence>
<evidence type="ECO:0000256" key="1">
    <source>
        <dbReference type="ARBA" id="ARBA00022679"/>
    </source>
</evidence>
<dbReference type="AlphaFoldDB" id="A0A6D2IJX3"/>
<sequence length="163" mass="18648">MPSPHPCASPRRCRSSFRNLLQQFQLLHPFSPLPFEKICYLLHRCWSLLLLRIRHVIVLVKRYDYGFNNFNRKEAVRMIRVGLVCTNASPSLRPMMSEAVQMLEGEMEITEVIMSGPAVYGHDLNFSKLMESTSTSGYNDLMFPFHSETATLNSTTELSSSSL</sequence>
<dbReference type="EMBL" id="CACVBM020001096">
    <property type="protein sequence ID" value="CAA7030597.1"/>
    <property type="molecule type" value="Genomic_DNA"/>
</dbReference>
<dbReference type="PANTHER" id="PTHR47973">
    <property type="entry name" value="CYSTEINE-RICH RECEPTOR-LIKE PROTEIN KINASE 3"/>
    <property type="match status" value="1"/>
</dbReference>
<reference evidence="5" key="1">
    <citation type="submission" date="2020-01" db="EMBL/GenBank/DDBJ databases">
        <authorList>
            <person name="Mishra B."/>
        </authorList>
    </citation>
    <scope>NUCLEOTIDE SEQUENCE [LARGE SCALE GENOMIC DNA]</scope>
</reference>
<gene>
    <name evidence="5" type="ORF">MERR_LOCUS17832</name>
</gene>
<evidence type="ECO:0000256" key="2">
    <source>
        <dbReference type="ARBA" id="ARBA00022741"/>
    </source>
</evidence>